<dbReference type="InterPro" id="IPR050476">
    <property type="entry name" value="Insect_CytP450_Detox"/>
</dbReference>
<dbReference type="PRINTS" id="PR00385">
    <property type="entry name" value="P450"/>
</dbReference>
<dbReference type="CDD" id="cd11055">
    <property type="entry name" value="CYP3A-like"/>
    <property type="match status" value="1"/>
</dbReference>
<evidence type="ECO:0000313" key="13">
    <source>
        <dbReference type="Proteomes" id="UP000663829"/>
    </source>
</evidence>
<keyword evidence="10" id="KW-1133">Transmembrane helix</keyword>
<dbReference type="PANTHER" id="PTHR24292">
    <property type="entry name" value="CYTOCHROME P450"/>
    <property type="match status" value="1"/>
</dbReference>
<evidence type="ECO:0000256" key="9">
    <source>
        <dbReference type="RuleBase" id="RU000461"/>
    </source>
</evidence>
<name>A0A814LUX3_9BILA</name>
<comment type="similarity">
    <text evidence="2 9">Belongs to the cytochrome P450 family.</text>
</comment>
<organism evidence="11 13">
    <name type="scientific">Didymodactylos carnosus</name>
    <dbReference type="NCBI Taxonomy" id="1234261"/>
    <lineage>
        <taxon>Eukaryota</taxon>
        <taxon>Metazoa</taxon>
        <taxon>Spiralia</taxon>
        <taxon>Gnathifera</taxon>
        <taxon>Rotifera</taxon>
        <taxon>Eurotatoria</taxon>
        <taxon>Bdelloidea</taxon>
        <taxon>Philodinida</taxon>
        <taxon>Philodinidae</taxon>
        <taxon>Didymodactylos</taxon>
    </lineage>
</organism>
<keyword evidence="7 9" id="KW-0503">Monooxygenase</keyword>
<feature type="transmembrane region" description="Helical" evidence="10">
    <location>
        <begin position="307"/>
        <end position="330"/>
    </location>
</feature>
<keyword evidence="5 9" id="KW-0560">Oxidoreductase</keyword>
<evidence type="ECO:0000256" key="8">
    <source>
        <dbReference type="PIRSR" id="PIRSR602401-1"/>
    </source>
</evidence>
<dbReference type="OrthoDB" id="2789670at2759"/>
<dbReference type="PROSITE" id="PS00086">
    <property type="entry name" value="CYTOCHROME_P450"/>
    <property type="match status" value="1"/>
</dbReference>
<dbReference type="EMBL" id="CAJOBC010004666">
    <property type="protein sequence ID" value="CAF3836340.1"/>
    <property type="molecule type" value="Genomic_DNA"/>
</dbReference>
<comment type="cofactor">
    <cofactor evidence="1 8">
        <name>heme</name>
        <dbReference type="ChEBI" id="CHEBI:30413"/>
    </cofactor>
</comment>
<dbReference type="AlphaFoldDB" id="A0A814LUX3"/>
<proteinExistence type="inferred from homology"/>
<evidence type="ECO:0008006" key="14">
    <source>
        <dbReference type="Google" id="ProtNLM"/>
    </source>
</evidence>
<comment type="caution">
    <text evidence="11">The sequence shown here is derived from an EMBL/GenBank/DDBJ whole genome shotgun (WGS) entry which is preliminary data.</text>
</comment>
<keyword evidence="4 8" id="KW-0479">Metal-binding</keyword>
<evidence type="ECO:0000256" key="1">
    <source>
        <dbReference type="ARBA" id="ARBA00001971"/>
    </source>
</evidence>
<dbReference type="InterPro" id="IPR036396">
    <property type="entry name" value="Cyt_P450_sf"/>
</dbReference>
<dbReference type="GO" id="GO:0020037">
    <property type="term" value="F:heme binding"/>
    <property type="evidence" value="ECO:0007669"/>
    <property type="project" value="InterPro"/>
</dbReference>
<evidence type="ECO:0000313" key="11">
    <source>
        <dbReference type="EMBL" id="CAF1068992.1"/>
    </source>
</evidence>
<keyword evidence="13" id="KW-1185">Reference proteome</keyword>
<protein>
    <recommendedName>
        <fullName evidence="14">Cytochrome P450</fullName>
    </recommendedName>
</protein>
<evidence type="ECO:0000256" key="3">
    <source>
        <dbReference type="ARBA" id="ARBA00022617"/>
    </source>
</evidence>
<evidence type="ECO:0000256" key="7">
    <source>
        <dbReference type="ARBA" id="ARBA00023033"/>
    </source>
</evidence>
<evidence type="ECO:0000256" key="4">
    <source>
        <dbReference type="ARBA" id="ARBA00022723"/>
    </source>
</evidence>
<keyword evidence="10" id="KW-0472">Membrane</keyword>
<dbReference type="Proteomes" id="UP000681722">
    <property type="component" value="Unassembled WGS sequence"/>
</dbReference>
<dbReference type="PRINTS" id="PR00463">
    <property type="entry name" value="EP450I"/>
</dbReference>
<gene>
    <name evidence="11" type="ORF">GPM918_LOCUS17174</name>
    <name evidence="12" type="ORF">SRO942_LOCUS17173</name>
</gene>
<reference evidence="11" key="1">
    <citation type="submission" date="2021-02" db="EMBL/GenBank/DDBJ databases">
        <authorList>
            <person name="Nowell W R."/>
        </authorList>
    </citation>
    <scope>NUCLEOTIDE SEQUENCE</scope>
</reference>
<accession>A0A814LUX3</accession>
<dbReference type="GO" id="GO:0016705">
    <property type="term" value="F:oxidoreductase activity, acting on paired donors, with incorporation or reduction of molecular oxygen"/>
    <property type="evidence" value="ECO:0007669"/>
    <property type="project" value="InterPro"/>
</dbReference>
<evidence type="ECO:0000256" key="10">
    <source>
        <dbReference type="SAM" id="Phobius"/>
    </source>
</evidence>
<evidence type="ECO:0000256" key="2">
    <source>
        <dbReference type="ARBA" id="ARBA00010617"/>
    </source>
</evidence>
<evidence type="ECO:0000313" key="12">
    <source>
        <dbReference type="EMBL" id="CAF3836340.1"/>
    </source>
</evidence>
<evidence type="ECO:0000256" key="5">
    <source>
        <dbReference type="ARBA" id="ARBA00023002"/>
    </source>
</evidence>
<dbReference type="PANTHER" id="PTHR24292:SF102">
    <property type="entry name" value="CYTOCHROME P450 FAMILY-RELATED"/>
    <property type="match status" value="1"/>
</dbReference>
<dbReference type="FunFam" id="1.10.630.10:FF:000182">
    <property type="entry name" value="Cytochrome P450 3A4"/>
    <property type="match status" value="1"/>
</dbReference>
<keyword evidence="3 8" id="KW-0349">Heme</keyword>
<keyword evidence="10" id="KW-0812">Transmembrane</keyword>
<dbReference type="SUPFAM" id="SSF48264">
    <property type="entry name" value="Cytochrome P450"/>
    <property type="match status" value="1"/>
</dbReference>
<dbReference type="EMBL" id="CAJNOQ010004666">
    <property type="protein sequence ID" value="CAF1068992.1"/>
    <property type="molecule type" value="Genomic_DNA"/>
</dbReference>
<feature type="binding site" description="axial binding residue" evidence="8">
    <location>
        <position position="437"/>
    </location>
    <ligand>
        <name>heme</name>
        <dbReference type="ChEBI" id="CHEBI:30413"/>
    </ligand>
    <ligandPart>
        <name>Fe</name>
        <dbReference type="ChEBI" id="CHEBI:18248"/>
    </ligandPart>
</feature>
<dbReference type="InterPro" id="IPR002401">
    <property type="entry name" value="Cyt_P450_E_grp-I"/>
</dbReference>
<dbReference type="InterPro" id="IPR017972">
    <property type="entry name" value="Cyt_P450_CS"/>
</dbReference>
<feature type="transmembrane region" description="Helical" evidence="10">
    <location>
        <begin position="5"/>
        <end position="21"/>
    </location>
</feature>
<dbReference type="GO" id="GO:0005506">
    <property type="term" value="F:iron ion binding"/>
    <property type="evidence" value="ECO:0007669"/>
    <property type="project" value="InterPro"/>
</dbReference>
<keyword evidence="6 8" id="KW-0408">Iron</keyword>
<dbReference type="Pfam" id="PF00067">
    <property type="entry name" value="p450"/>
    <property type="match status" value="1"/>
</dbReference>
<evidence type="ECO:0000256" key="6">
    <source>
        <dbReference type="ARBA" id="ARBA00023004"/>
    </source>
</evidence>
<dbReference type="GO" id="GO:0004497">
    <property type="term" value="F:monooxygenase activity"/>
    <property type="evidence" value="ECO:0007669"/>
    <property type="project" value="UniProtKB-KW"/>
</dbReference>
<dbReference type="InterPro" id="IPR001128">
    <property type="entry name" value="Cyt_P450"/>
</dbReference>
<sequence length="489" mass="58060">MLTLILFTCVLYILFIYYFNLRKRYQYFERQQIPTPSYGQFFFGHLKQLWQTKSGYSRQLQEWTRQLGSIYGFYEGSTPVYVVSNVDFLHEVFVKQFSNFHARKSSIQTHLIKAKHLVESHGSNWKRQRQIINPTFTSLKLKTMSPLIDNSIEELVKKLNTDKLFNIYLLYKRLTMDVICRCAFGIDTNMQDDPDNIYLHKIGQIISTDFEKLHLSKLCRVIPKLSWIFAQIFLFRNNFNRLMNFICGHLMKFEELPNLWLFNRIQNVIDMRSTNIEQRRIDLLQLMLDASAEGKEKLSYEEVKSNVFLFLLAGYETTATALAYCTYVLAKYQNIQGKLQMEIDAENDEYLDLFIKEVLRMYPIPIQTINRRCMIDEASVCGYKIHQGSIIQADIYSIHYDPILWGPHPTNEFYPERHLEQRHPMAYLAFGQGPRNCIGMRFALLEIKLVLRRLLKEYTIVQINEEIFYPIRETAVIRPNEIQIQLRKR</sequence>
<dbReference type="Proteomes" id="UP000663829">
    <property type="component" value="Unassembled WGS sequence"/>
</dbReference>
<dbReference type="Gene3D" id="1.10.630.10">
    <property type="entry name" value="Cytochrome P450"/>
    <property type="match status" value="1"/>
</dbReference>